<protein>
    <recommendedName>
        <fullName evidence="3">DUF465 domain-containing protein</fullName>
    </recommendedName>
</protein>
<dbReference type="InterPro" id="IPR007420">
    <property type="entry name" value="DUF465"/>
</dbReference>
<dbReference type="InterPro" id="IPR038444">
    <property type="entry name" value="DUF465_sf"/>
</dbReference>
<dbReference type="OrthoDB" id="1263265at2"/>
<dbReference type="Pfam" id="PF04325">
    <property type="entry name" value="DUF465"/>
    <property type="match status" value="1"/>
</dbReference>
<evidence type="ECO:0008006" key="3">
    <source>
        <dbReference type="Google" id="ProtNLM"/>
    </source>
</evidence>
<name>A0A1X7BVR7_9RHOB</name>
<dbReference type="Proteomes" id="UP000193224">
    <property type="component" value="Unassembled WGS sequence"/>
</dbReference>
<accession>A0A1X7BVR7</accession>
<dbReference type="EMBL" id="FWXB01000015">
    <property type="protein sequence ID" value="SMC13684.1"/>
    <property type="molecule type" value="Genomic_DNA"/>
</dbReference>
<evidence type="ECO:0000313" key="1">
    <source>
        <dbReference type="EMBL" id="SMC13684.1"/>
    </source>
</evidence>
<evidence type="ECO:0000313" key="2">
    <source>
        <dbReference type="Proteomes" id="UP000193224"/>
    </source>
</evidence>
<dbReference type="AlphaFoldDB" id="A0A1X7BVR7"/>
<proteinExistence type="predicted"/>
<organism evidence="1 2">
    <name type="scientific">Roseovarius aestuarii</name>
    <dbReference type="NCBI Taxonomy" id="475083"/>
    <lineage>
        <taxon>Bacteria</taxon>
        <taxon>Pseudomonadati</taxon>
        <taxon>Pseudomonadota</taxon>
        <taxon>Alphaproteobacteria</taxon>
        <taxon>Rhodobacterales</taxon>
        <taxon>Roseobacteraceae</taxon>
        <taxon>Roseovarius</taxon>
    </lineage>
</organism>
<dbReference type="Gene3D" id="6.10.280.50">
    <property type="match status" value="1"/>
</dbReference>
<sequence length="79" mass="9507">MSHVPHELAEEFPEYSTKMHELKMSDPHFAHRFDEYHNVNRQVHRSETNVEPVSDDVMVDLRKRRMTLKDEIYAILRDA</sequence>
<gene>
    <name evidence="1" type="ORF">ROA7745_03541</name>
</gene>
<keyword evidence="2" id="KW-1185">Reference proteome</keyword>
<reference evidence="1 2" key="1">
    <citation type="submission" date="2017-03" db="EMBL/GenBank/DDBJ databases">
        <authorList>
            <person name="Afonso C.L."/>
            <person name="Miller P.J."/>
            <person name="Scott M.A."/>
            <person name="Spackman E."/>
            <person name="Goraichik I."/>
            <person name="Dimitrov K.M."/>
            <person name="Suarez D.L."/>
            <person name="Swayne D.E."/>
        </authorList>
    </citation>
    <scope>NUCLEOTIDE SEQUENCE [LARGE SCALE GENOMIC DNA]</scope>
    <source>
        <strain evidence="1 2">CECT 7745</strain>
    </source>
</reference>
<dbReference type="RefSeq" id="WP_085801608.1">
    <property type="nucleotide sequence ID" value="NZ_FWXB01000015.1"/>
</dbReference>